<organism evidence="17 18">
    <name type="scientific">Lachnellula subtilissima</name>
    <dbReference type="NCBI Taxonomy" id="602034"/>
    <lineage>
        <taxon>Eukaryota</taxon>
        <taxon>Fungi</taxon>
        <taxon>Dikarya</taxon>
        <taxon>Ascomycota</taxon>
        <taxon>Pezizomycotina</taxon>
        <taxon>Leotiomycetes</taxon>
        <taxon>Helotiales</taxon>
        <taxon>Lachnaceae</taxon>
        <taxon>Lachnellula</taxon>
    </lineage>
</organism>
<keyword evidence="10 15" id="KW-0326">Glycosidase</keyword>
<dbReference type="PANTHER" id="PTHR31884:SF9">
    <property type="entry name" value="ENDOPOLYGALACTURONASE D-RELATED"/>
    <property type="match status" value="1"/>
</dbReference>
<dbReference type="PROSITE" id="PS00502">
    <property type="entry name" value="POLYGALACTURONASE"/>
    <property type="match status" value="1"/>
</dbReference>
<evidence type="ECO:0000256" key="8">
    <source>
        <dbReference type="ARBA" id="ARBA00023157"/>
    </source>
</evidence>
<protein>
    <recommendedName>
        <fullName evidence="3">endo-polygalacturonase</fullName>
        <ecNumber evidence="3">3.2.1.15</ecNumber>
    </recommendedName>
</protein>
<evidence type="ECO:0000256" key="3">
    <source>
        <dbReference type="ARBA" id="ARBA00012736"/>
    </source>
</evidence>
<dbReference type="Pfam" id="PF00295">
    <property type="entry name" value="Glyco_hydro_28"/>
    <property type="match status" value="1"/>
</dbReference>
<dbReference type="InterPro" id="IPR050434">
    <property type="entry name" value="Glycosyl_hydrlase_28"/>
</dbReference>
<proteinExistence type="inferred from homology"/>
<gene>
    <name evidence="17" type="primary">PGA</name>
    <name evidence="17" type="ORF">LSUB1_G006581</name>
</gene>
<evidence type="ECO:0000256" key="7">
    <source>
        <dbReference type="ARBA" id="ARBA00022801"/>
    </source>
</evidence>
<evidence type="ECO:0000256" key="14">
    <source>
        <dbReference type="PROSITE-ProRule" id="PRU10052"/>
    </source>
</evidence>
<dbReference type="EC" id="3.2.1.15" evidence="3"/>
<evidence type="ECO:0000313" key="17">
    <source>
        <dbReference type="EMBL" id="TVY37637.1"/>
    </source>
</evidence>
<dbReference type="Gene3D" id="2.160.20.10">
    <property type="entry name" value="Single-stranded right-handed beta-helix, Pectin lyase-like"/>
    <property type="match status" value="1"/>
</dbReference>
<dbReference type="InterPro" id="IPR006626">
    <property type="entry name" value="PbH1"/>
</dbReference>
<dbReference type="AlphaFoldDB" id="A0A8H8RP07"/>
<evidence type="ECO:0000256" key="9">
    <source>
        <dbReference type="ARBA" id="ARBA00023180"/>
    </source>
</evidence>
<keyword evidence="11" id="KW-0961">Cell wall biogenesis/degradation</keyword>
<keyword evidence="6" id="KW-0677">Repeat</keyword>
<dbReference type="GO" id="GO:0045490">
    <property type="term" value="P:pectin catabolic process"/>
    <property type="evidence" value="ECO:0007669"/>
    <property type="project" value="TreeGrafter"/>
</dbReference>
<reference evidence="17 18" key="1">
    <citation type="submission" date="2018-05" db="EMBL/GenBank/DDBJ databases">
        <title>Genome sequencing and assembly of the regulated plant pathogen Lachnellula willkommii and related sister species for the development of diagnostic species identification markers.</title>
        <authorList>
            <person name="Giroux E."/>
            <person name="Bilodeau G."/>
        </authorList>
    </citation>
    <scope>NUCLEOTIDE SEQUENCE [LARGE SCALE GENOMIC DNA]</scope>
    <source>
        <strain evidence="17 18">CBS 197.66</strain>
    </source>
</reference>
<name>A0A8H8RP07_9HELO</name>
<dbReference type="GO" id="GO:0071555">
    <property type="term" value="P:cell wall organization"/>
    <property type="evidence" value="ECO:0007669"/>
    <property type="project" value="UniProtKB-KW"/>
</dbReference>
<evidence type="ECO:0000256" key="12">
    <source>
        <dbReference type="ARBA" id="ARBA00034074"/>
    </source>
</evidence>
<evidence type="ECO:0000313" key="18">
    <source>
        <dbReference type="Proteomes" id="UP000462212"/>
    </source>
</evidence>
<feature type="signal peptide" evidence="16">
    <location>
        <begin position="1"/>
        <end position="16"/>
    </location>
</feature>
<dbReference type="InterPro" id="IPR011050">
    <property type="entry name" value="Pectin_lyase_fold/virulence"/>
</dbReference>
<accession>A0A8H8RP07</accession>
<sequence>MLSLFFISSILTTALAGVQLERQVYGSPCYCTNYSQIPIAVASCTEILLENIAAPNNSSIDLSKLKDNTKVTFSGLTTFGFTNSSSFEPMIFGGDNVTITAAKGAQIDGNGPAYWDGLGSNGGVPKPNHFITVSKMTGGSVIKLLHIKNWPVHLFSISGSSDLTLRDMTLDNSAGDAPNNRSNGLAAGHNSDGFDVSSCNNTLIANTTVINQDDCVAVTSGNNITVDSMYCSGGHGLSIGSVGGKANNVVTNVLVRLLSSLAHVSRSLMNRAAKFSNSQIVNSQNGARIKTNYNTTGSIVNITYSSISLTNISSYGIDVQQDYLNGGPTGDPSNGVSIENVLFRNVTGTATDSAYDYYVLCGSGSCENFVFDEVEVTGGGKGASCNFPDGGCPV</sequence>
<dbReference type="InterPro" id="IPR000743">
    <property type="entry name" value="Glyco_hydro_28"/>
</dbReference>
<keyword evidence="4" id="KW-0964">Secreted</keyword>
<comment type="caution">
    <text evidence="17">The sequence shown here is derived from an EMBL/GenBank/DDBJ whole genome shotgun (WGS) entry which is preliminary data.</text>
</comment>
<evidence type="ECO:0000256" key="5">
    <source>
        <dbReference type="ARBA" id="ARBA00022729"/>
    </source>
</evidence>
<keyword evidence="5 16" id="KW-0732">Signal</keyword>
<evidence type="ECO:0000256" key="11">
    <source>
        <dbReference type="ARBA" id="ARBA00023316"/>
    </source>
</evidence>
<dbReference type="PANTHER" id="PTHR31884">
    <property type="entry name" value="POLYGALACTURONASE"/>
    <property type="match status" value="1"/>
</dbReference>
<evidence type="ECO:0000256" key="15">
    <source>
        <dbReference type="RuleBase" id="RU361169"/>
    </source>
</evidence>
<evidence type="ECO:0000256" key="6">
    <source>
        <dbReference type="ARBA" id="ARBA00022737"/>
    </source>
</evidence>
<comment type="subcellular location">
    <subcellularLocation>
        <location evidence="1">Secreted</location>
    </subcellularLocation>
</comment>
<comment type="function">
    <text evidence="13">Involved in maceration and soft-rotting of plant tissue. Hydrolyzes the 1,4-alpha glycosidic bonds of de-esterified pectate in the smooth region of the plant cell wall.</text>
</comment>
<dbReference type="SMART" id="SM00710">
    <property type="entry name" value="PbH1"/>
    <property type="match status" value="5"/>
</dbReference>
<evidence type="ECO:0000256" key="4">
    <source>
        <dbReference type="ARBA" id="ARBA00022525"/>
    </source>
</evidence>
<feature type="chain" id="PRO_5034724122" description="endo-polygalacturonase" evidence="16">
    <location>
        <begin position="17"/>
        <end position="394"/>
    </location>
</feature>
<dbReference type="InterPro" id="IPR012334">
    <property type="entry name" value="Pectin_lyas_fold"/>
</dbReference>
<dbReference type="OrthoDB" id="1546079at2759"/>
<dbReference type="Proteomes" id="UP000462212">
    <property type="component" value="Unassembled WGS sequence"/>
</dbReference>
<dbReference type="SUPFAM" id="SSF51126">
    <property type="entry name" value="Pectin lyase-like"/>
    <property type="match status" value="1"/>
</dbReference>
<evidence type="ECO:0000256" key="13">
    <source>
        <dbReference type="ARBA" id="ARBA00037707"/>
    </source>
</evidence>
<keyword evidence="9" id="KW-0325">Glycoprotein</keyword>
<keyword evidence="18" id="KW-1185">Reference proteome</keyword>
<keyword evidence="7 15" id="KW-0378">Hydrolase</keyword>
<comment type="catalytic activity">
    <reaction evidence="12">
        <text>(1,4-alpha-D-galacturonosyl)n+m + H2O = (1,4-alpha-D-galacturonosyl)n + (1,4-alpha-D-galacturonosyl)m.</text>
        <dbReference type="EC" id="3.2.1.15"/>
    </reaction>
</comment>
<feature type="active site" evidence="14">
    <location>
        <position position="235"/>
    </location>
</feature>
<evidence type="ECO:0000256" key="1">
    <source>
        <dbReference type="ARBA" id="ARBA00004613"/>
    </source>
</evidence>
<evidence type="ECO:0000256" key="16">
    <source>
        <dbReference type="SAM" id="SignalP"/>
    </source>
</evidence>
<keyword evidence="8" id="KW-1015">Disulfide bond</keyword>
<dbReference type="EMBL" id="QGMJ01000337">
    <property type="protein sequence ID" value="TVY37637.1"/>
    <property type="molecule type" value="Genomic_DNA"/>
</dbReference>
<evidence type="ECO:0000256" key="10">
    <source>
        <dbReference type="ARBA" id="ARBA00023295"/>
    </source>
</evidence>
<comment type="similarity">
    <text evidence="2 15">Belongs to the glycosyl hydrolase 28 family.</text>
</comment>
<dbReference type="GO" id="GO:0004650">
    <property type="term" value="F:polygalacturonase activity"/>
    <property type="evidence" value="ECO:0007669"/>
    <property type="project" value="UniProtKB-EC"/>
</dbReference>
<dbReference type="GO" id="GO:0005576">
    <property type="term" value="C:extracellular region"/>
    <property type="evidence" value="ECO:0007669"/>
    <property type="project" value="UniProtKB-SubCell"/>
</dbReference>
<evidence type="ECO:0000256" key="2">
    <source>
        <dbReference type="ARBA" id="ARBA00008834"/>
    </source>
</evidence>